<evidence type="ECO:0000259" key="13">
    <source>
        <dbReference type="PROSITE" id="PS52020"/>
    </source>
</evidence>
<dbReference type="GO" id="GO:0016787">
    <property type="term" value="F:hydrolase activity"/>
    <property type="evidence" value="ECO:0007669"/>
    <property type="project" value="UniProtKB-KW"/>
</dbReference>
<keyword evidence="3" id="KW-0808">Transferase</keyword>
<dbReference type="PRINTS" id="PR00228">
    <property type="entry name" value="GEMCOATCLVL1"/>
</dbReference>
<dbReference type="InterPro" id="IPR001301">
    <property type="entry name" value="Gemini_AL1_CLV"/>
</dbReference>
<evidence type="ECO:0000256" key="1">
    <source>
        <dbReference type="ARBA" id="ARBA00004147"/>
    </source>
</evidence>
<evidence type="ECO:0000256" key="8">
    <source>
        <dbReference type="ARBA" id="ARBA00022741"/>
    </source>
</evidence>
<feature type="domain" description="CRESS-DNA virus Rep endonuclease" evidence="13">
    <location>
        <begin position="5"/>
        <end position="106"/>
    </location>
</feature>
<keyword evidence="4" id="KW-0548">Nucleotidyltransferase</keyword>
<evidence type="ECO:0000256" key="2">
    <source>
        <dbReference type="ARBA" id="ARBA00022562"/>
    </source>
</evidence>
<dbReference type="EMBL" id="MW678920">
    <property type="protein sequence ID" value="QXN75555.1"/>
    <property type="molecule type" value="Genomic_DNA"/>
</dbReference>
<evidence type="ECO:0000256" key="12">
    <source>
        <dbReference type="ARBA" id="ARBA00023125"/>
    </source>
</evidence>
<name>A0A8F5MJQ5_9VIRU</name>
<dbReference type="GO" id="GO:0042025">
    <property type="term" value="C:host cell nucleus"/>
    <property type="evidence" value="ECO:0007669"/>
    <property type="project" value="UniProtKB-SubCell"/>
</dbReference>
<evidence type="ECO:0000256" key="7">
    <source>
        <dbReference type="ARBA" id="ARBA00022723"/>
    </source>
</evidence>
<dbReference type="PROSITE" id="PS52020">
    <property type="entry name" value="CRESS_DNA_REP"/>
    <property type="match status" value="1"/>
</dbReference>
<evidence type="ECO:0000256" key="5">
    <source>
        <dbReference type="ARBA" id="ARBA00022705"/>
    </source>
</evidence>
<dbReference type="Pfam" id="PF00799">
    <property type="entry name" value="Gemini_AL1"/>
    <property type="match status" value="1"/>
</dbReference>
<evidence type="ECO:0000256" key="4">
    <source>
        <dbReference type="ARBA" id="ARBA00022695"/>
    </source>
</evidence>
<keyword evidence="10" id="KW-0378">Hydrolase</keyword>
<keyword evidence="2" id="KW-1048">Host nucleus</keyword>
<keyword evidence="8" id="KW-0547">Nucleotide-binding</keyword>
<dbReference type="SUPFAM" id="SSF55464">
    <property type="entry name" value="Origin of replication-binding domain, RBD-like"/>
    <property type="match status" value="1"/>
</dbReference>
<evidence type="ECO:0000256" key="11">
    <source>
        <dbReference type="ARBA" id="ARBA00023124"/>
    </source>
</evidence>
<comment type="subcellular location">
    <subcellularLocation>
        <location evidence="1">Host nucleus</location>
    </subcellularLocation>
</comment>
<keyword evidence="11" id="KW-0190">Covalent protein-DNA linkage</keyword>
<evidence type="ECO:0000256" key="6">
    <source>
        <dbReference type="ARBA" id="ARBA00022722"/>
    </source>
</evidence>
<dbReference type="GO" id="GO:0004519">
    <property type="term" value="F:endonuclease activity"/>
    <property type="evidence" value="ECO:0007669"/>
    <property type="project" value="UniProtKB-KW"/>
</dbReference>
<dbReference type="GO" id="GO:0006260">
    <property type="term" value="P:DNA replication"/>
    <property type="evidence" value="ECO:0007669"/>
    <property type="project" value="UniProtKB-KW"/>
</dbReference>
<dbReference type="GO" id="GO:0016779">
    <property type="term" value="F:nucleotidyltransferase activity"/>
    <property type="evidence" value="ECO:0007669"/>
    <property type="project" value="UniProtKB-KW"/>
</dbReference>
<dbReference type="GO" id="GO:0046872">
    <property type="term" value="F:metal ion binding"/>
    <property type="evidence" value="ECO:0007669"/>
    <property type="project" value="UniProtKB-KW"/>
</dbReference>
<protein>
    <submittedName>
        <fullName evidence="14">Replication associated protein</fullName>
    </submittedName>
</protein>
<dbReference type="InterPro" id="IPR049912">
    <property type="entry name" value="CRESS_DNA_REP"/>
</dbReference>
<dbReference type="GO" id="GO:0005198">
    <property type="term" value="F:structural molecule activity"/>
    <property type="evidence" value="ECO:0007669"/>
    <property type="project" value="InterPro"/>
</dbReference>
<evidence type="ECO:0000256" key="10">
    <source>
        <dbReference type="ARBA" id="ARBA00022801"/>
    </source>
</evidence>
<keyword evidence="7" id="KW-0479">Metal-binding</keyword>
<keyword evidence="5" id="KW-0235">DNA replication</keyword>
<keyword evidence="9" id="KW-0255">Endonuclease</keyword>
<dbReference type="GO" id="GO:0003677">
    <property type="term" value="F:DNA binding"/>
    <property type="evidence" value="ECO:0007669"/>
    <property type="project" value="UniProtKB-KW"/>
</dbReference>
<evidence type="ECO:0000313" key="14">
    <source>
        <dbReference type="EMBL" id="QXN75555.1"/>
    </source>
</evidence>
<keyword evidence="12" id="KW-0238">DNA-binding</keyword>
<reference evidence="14" key="1">
    <citation type="submission" date="2021-02" db="EMBL/GenBank/DDBJ databases">
        <title>Agricultural practices are the primary influencer of seasonal variation in a dryland aerobiome.</title>
        <authorList>
            <person name="Finn D.R."/>
            <person name="Maldonado J."/>
            <person name="Schmidlin K."/>
            <person name="Kraberger S."/>
            <person name="Fontenele R.S."/>
            <person name="Herckes P."/>
            <person name="Fraser M."/>
            <person name="Garcia-Pichel F."/>
            <person name="Varsani A."/>
        </authorList>
    </citation>
    <scope>NUCLEOTIDE SEQUENCE</scope>
    <source>
        <strain evidence="14">D5_1071</strain>
    </source>
</reference>
<dbReference type="GO" id="GO:0000166">
    <property type="term" value="F:nucleotide binding"/>
    <property type="evidence" value="ECO:0007669"/>
    <property type="project" value="UniProtKB-KW"/>
</dbReference>
<keyword evidence="6" id="KW-0540">Nuclease</keyword>
<dbReference type="Gene3D" id="3.40.1310.20">
    <property type="match status" value="1"/>
</dbReference>
<organism evidence="14">
    <name type="scientific">Genomoviridae sp</name>
    <dbReference type="NCBI Taxonomy" id="2202565"/>
    <lineage>
        <taxon>Viruses</taxon>
        <taxon>Monodnaviria</taxon>
        <taxon>Shotokuvirae</taxon>
        <taxon>Cressdnaviricota</taxon>
        <taxon>Repensiviricetes</taxon>
        <taxon>Geplafuvirales</taxon>
        <taxon>Genomoviridae</taxon>
    </lineage>
</organism>
<evidence type="ECO:0000256" key="9">
    <source>
        <dbReference type="ARBA" id="ARBA00022759"/>
    </source>
</evidence>
<evidence type="ECO:0000256" key="3">
    <source>
        <dbReference type="ARBA" id="ARBA00022679"/>
    </source>
</evidence>
<sequence>MPQLEWNFRYVLVTYAQCGDLDPWRVMERFSSLGAECIIGREHHEDGGLHLHVFADFGRKFRSRKADVLDVDGRHPNLAPIKRTPAKAYDYAIKDGDVVCGGLGRPSEGGVGNGTSADKWARITQAEDRDEFWALVHELDPKAAACSFNALSKYADWRFAEKPPRYEHDGRIEFVPGDADGRDDWVSQSGIGLDEPFLGNRVRSLVLFGGTRTGKTTWARSLGTHIYCIGLVSGSECAKGSDAEYAVFDDIRGGFGFFHGYKEWLGAQPHVSIKELYREPRYMKWGKPSIWICNTDPRLDAYATNARPDFEWMEGNCDFIEVKDSLIASLPTSRANTE</sequence>
<accession>A0A8F5MJQ5</accession>
<proteinExistence type="predicted"/>